<name>A0ABV8I7X7_9ACTN</name>
<protein>
    <submittedName>
        <fullName evidence="1">Uncharacterized protein</fullName>
    </submittedName>
</protein>
<evidence type="ECO:0000313" key="1">
    <source>
        <dbReference type="EMBL" id="MFC4059110.1"/>
    </source>
</evidence>
<dbReference type="EMBL" id="JBHSBM010000016">
    <property type="protein sequence ID" value="MFC4059110.1"/>
    <property type="molecule type" value="Genomic_DNA"/>
</dbReference>
<accession>A0ABV8I7X7</accession>
<evidence type="ECO:0000313" key="2">
    <source>
        <dbReference type="Proteomes" id="UP001595850"/>
    </source>
</evidence>
<gene>
    <name evidence="1" type="ORF">ACFOWE_12435</name>
</gene>
<reference evidence="2" key="1">
    <citation type="journal article" date="2019" name="Int. J. Syst. Evol. Microbiol.">
        <title>The Global Catalogue of Microorganisms (GCM) 10K type strain sequencing project: providing services to taxonomists for standard genome sequencing and annotation.</title>
        <authorList>
            <consortium name="The Broad Institute Genomics Platform"/>
            <consortium name="The Broad Institute Genome Sequencing Center for Infectious Disease"/>
            <person name="Wu L."/>
            <person name="Ma J."/>
        </authorList>
    </citation>
    <scope>NUCLEOTIDE SEQUENCE [LARGE SCALE GENOMIC DNA]</scope>
    <source>
        <strain evidence="2">TBRC 4489</strain>
    </source>
</reference>
<proteinExistence type="predicted"/>
<dbReference type="Proteomes" id="UP001595850">
    <property type="component" value="Unassembled WGS sequence"/>
</dbReference>
<keyword evidence="2" id="KW-1185">Reference proteome</keyword>
<organism evidence="1 2">
    <name type="scientific">Planomonospora corallina</name>
    <dbReference type="NCBI Taxonomy" id="1806052"/>
    <lineage>
        <taxon>Bacteria</taxon>
        <taxon>Bacillati</taxon>
        <taxon>Actinomycetota</taxon>
        <taxon>Actinomycetes</taxon>
        <taxon>Streptosporangiales</taxon>
        <taxon>Streptosporangiaceae</taxon>
        <taxon>Planomonospora</taxon>
    </lineage>
</organism>
<dbReference type="RefSeq" id="WP_377287426.1">
    <property type="nucleotide sequence ID" value="NZ_JBHSBM010000016.1"/>
</dbReference>
<comment type="caution">
    <text evidence="1">The sequence shown here is derived from an EMBL/GenBank/DDBJ whole genome shotgun (WGS) entry which is preliminary data.</text>
</comment>
<sequence length="118" mass="12654">MPIPRSILTKGDLPDLDLRVVRGSWPAGLTGHMVISTSDQRTHPLHAFFGDGVLMRLALAPGPDGAFAWRPRVIDSPSVRLRRRLPEAFTPGPLGTNSPFGSLTAPLPEGRGFLAHAA</sequence>